<keyword evidence="4" id="KW-1185">Reference proteome</keyword>
<keyword evidence="2" id="KW-0812">Transmembrane</keyword>
<protein>
    <submittedName>
        <fullName evidence="3">Uncharacterized protein</fullName>
    </submittedName>
</protein>
<feature type="region of interest" description="Disordered" evidence="1">
    <location>
        <begin position="1"/>
        <end position="20"/>
    </location>
</feature>
<feature type="compositionally biased region" description="Polar residues" evidence="1">
    <location>
        <begin position="7"/>
        <end position="18"/>
    </location>
</feature>
<name>A0A0B2VAR2_TOXCA</name>
<reference evidence="3 4" key="1">
    <citation type="submission" date="2014-11" db="EMBL/GenBank/DDBJ databases">
        <title>Genetic blueprint of the zoonotic pathogen Toxocara canis.</title>
        <authorList>
            <person name="Zhu X.-Q."/>
            <person name="Korhonen P.K."/>
            <person name="Cai H."/>
            <person name="Young N.D."/>
            <person name="Nejsum P."/>
            <person name="von Samson-Himmelstjerna G."/>
            <person name="Boag P.R."/>
            <person name="Tan P."/>
            <person name="Li Q."/>
            <person name="Min J."/>
            <person name="Yang Y."/>
            <person name="Wang X."/>
            <person name="Fang X."/>
            <person name="Hall R.S."/>
            <person name="Hofmann A."/>
            <person name="Sternberg P.W."/>
            <person name="Jex A.R."/>
            <person name="Gasser R.B."/>
        </authorList>
    </citation>
    <scope>NUCLEOTIDE SEQUENCE [LARGE SCALE GENOMIC DNA]</scope>
    <source>
        <strain evidence="3">PN_DK_2014</strain>
    </source>
</reference>
<evidence type="ECO:0000313" key="3">
    <source>
        <dbReference type="EMBL" id="KHN78075.1"/>
    </source>
</evidence>
<sequence length="203" mass="21937">MPRLGTHTVSGEFSSGGQQRLAERRPLLAQTAVYKKDPVRLMQHHGELSSEVAVSSSATHFHLRYRCVRSAWLCGCPTSSEPLPPPKGASGRVESQTSIRINKYVTCIEPSNSIAAWTIILFVVPSIFNIVSAVSIVLTTVHIRSLQRITEGIASSPTAKALIGCARSKPHLAKYVQAPPTPTDYADPAPPTNFASTVQQSVH</sequence>
<keyword evidence="2" id="KW-1133">Transmembrane helix</keyword>
<evidence type="ECO:0000256" key="1">
    <source>
        <dbReference type="SAM" id="MobiDB-lite"/>
    </source>
</evidence>
<dbReference type="EMBL" id="JPKZ01002174">
    <property type="protein sequence ID" value="KHN78075.1"/>
    <property type="molecule type" value="Genomic_DNA"/>
</dbReference>
<comment type="caution">
    <text evidence="3">The sequence shown here is derived from an EMBL/GenBank/DDBJ whole genome shotgun (WGS) entry which is preliminary data.</text>
</comment>
<evidence type="ECO:0000256" key="2">
    <source>
        <dbReference type="SAM" id="Phobius"/>
    </source>
</evidence>
<feature type="transmembrane region" description="Helical" evidence="2">
    <location>
        <begin position="114"/>
        <end position="138"/>
    </location>
</feature>
<gene>
    <name evidence="3" type="ORF">Tcan_16590</name>
</gene>
<proteinExistence type="predicted"/>
<accession>A0A0B2VAR2</accession>
<dbReference type="Proteomes" id="UP000031036">
    <property type="component" value="Unassembled WGS sequence"/>
</dbReference>
<organism evidence="3 4">
    <name type="scientific">Toxocara canis</name>
    <name type="common">Canine roundworm</name>
    <dbReference type="NCBI Taxonomy" id="6265"/>
    <lineage>
        <taxon>Eukaryota</taxon>
        <taxon>Metazoa</taxon>
        <taxon>Ecdysozoa</taxon>
        <taxon>Nematoda</taxon>
        <taxon>Chromadorea</taxon>
        <taxon>Rhabditida</taxon>
        <taxon>Spirurina</taxon>
        <taxon>Ascaridomorpha</taxon>
        <taxon>Ascaridoidea</taxon>
        <taxon>Toxocaridae</taxon>
        <taxon>Toxocara</taxon>
    </lineage>
</organism>
<dbReference type="AlphaFoldDB" id="A0A0B2VAR2"/>
<keyword evidence="2" id="KW-0472">Membrane</keyword>
<evidence type="ECO:0000313" key="4">
    <source>
        <dbReference type="Proteomes" id="UP000031036"/>
    </source>
</evidence>